<feature type="region of interest" description="Disordered" evidence="13">
    <location>
        <begin position="233"/>
        <end position="285"/>
    </location>
</feature>
<dbReference type="AlphaFoldDB" id="A0AAV5GXM3"/>
<comment type="similarity">
    <text evidence="2">Belongs to the methyltransferase superfamily. HEN1 family.</text>
</comment>
<feature type="region of interest" description="Disordered" evidence="13">
    <location>
        <begin position="596"/>
        <end position="673"/>
    </location>
</feature>
<keyword evidence="5" id="KW-0808">Transferase</keyword>
<dbReference type="EC" id="2.1.1.386" evidence="11"/>
<evidence type="ECO:0000256" key="12">
    <source>
        <dbReference type="ARBA" id="ARBA00048418"/>
    </source>
</evidence>
<dbReference type="GO" id="GO:0030422">
    <property type="term" value="P:siRNA processing"/>
    <property type="evidence" value="ECO:0007669"/>
    <property type="project" value="TreeGrafter"/>
</dbReference>
<dbReference type="InterPro" id="IPR029063">
    <property type="entry name" value="SAM-dependent_MTases_sf"/>
</dbReference>
<dbReference type="SUPFAM" id="SSF53335">
    <property type="entry name" value="S-adenosyl-L-methionine-dependent methyltransferases"/>
    <property type="match status" value="1"/>
</dbReference>
<evidence type="ECO:0000256" key="7">
    <source>
        <dbReference type="ARBA" id="ARBA00022723"/>
    </source>
</evidence>
<dbReference type="EMBL" id="BQKY01000016">
    <property type="protein sequence ID" value="GJN94215.1"/>
    <property type="molecule type" value="Genomic_DNA"/>
</dbReference>
<comment type="cofactor">
    <cofactor evidence="1">
        <name>Mg(2+)</name>
        <dbReference type="ChEBI" id="CHEBI:18420"/>
    </cofactor>
</comment>
<sequence length="673" mass="72932">MTPLEAQALSSETSQRGGAAAPKPSFFPPLWLARRTACVELLRSENVRTVADFGCGTGAVSSLLTLPAYHLDDFPTSLLDDHLAPAGSVRPSPKSGASANSPACQSRADKLAILRSIPPVPPSERELHLSRLVGVDVDVEACQQAAKHCEPPSAEEDAPGRDPRWEELEVEIYQGGVEVYNPALDGIDAIILTEVIEHLSQDALERLPSLLFAAYKPRLVIITTPDHAFNAYFPPPFSAPPAPHSTSSSAPEEDDQSDDDDVDVESSPLSAHLHPDPTRRTDPRRLFRDATHTLEWTSDEFRTWCADALATSGTEDTYDVQFTGVGSLKEYYRASRTAEGDDGIPFPPPALHLHPALPAHPLCAEKPAEPELFFATQIAVFRRRTVGEQVTKEDEEDERKARSPLVSPLTFFPSALPPVSPPPSAPLPLNPTPSKAHTLIASHHHPLSPAPAPSASSASDRSAILAALRALFRSERRGDILSLAALWRAGGPDRRFLAPSAGEEESARPALRELVRGRIGEVVRAVLDADEGDEPGQGQGGEWELVRLREDEDGSGRGRERTGMDALGIRWMWYEEEVGALEAAEAEAAGRIWLWSDDEDERELGREERDDGRSDISAGEAPVPPPATATTDATDLELPRWGAPLPTAEGMAQEQHARNSADDSNGGWGDEPW</sequence>
<feature type="compositionally biased region" description="Pro residues" evidence="13">
    <location>
        <begin position="233"/>
        <end position="243"/>
    </location>
</feature>
<reference evidence="14 15" key="1">
    <citation type="submission" date="2021-12" db="EMBL/GenBank/DDBJ databases">
        <title>High titer production of polyol ester of fatty acids by Rhodotorula paludigena BS15 towards product separation-free biomass refinery.</title>
        <authorList>
            <person name="Mano J."/>
            <person name="Ono H."/>
            <person name="Tanaka T."/>
            <person name="Naito K."/>
            <person name="Sushida H."/>
            <person name="Ike M."/>
            <person name="Tokuyasu K."/>
            <person name="Kitaoka M."/>
        </authorList>
    </citation>
    <scope>NUCLEOTIDE SEQUENCE [LARGE SCALE GENOMIC DNA]</scope>
    <source>
        <strain evidence="14 15">BS15</strain>
    </source>
</reference>
<keyword evidence="8" id="KW-0460">Magnesium</keyword>
<evidence type="ECO:0000256" key="8">
    <source>
        <dbReference type="ARBA" id="ARBA00022842"/>
    </source>
</evidence>
<evidence type="ECO:0000256" key="11">
    <source>
        <dbReference type="ARBA" id="ARBA00035025"/>
    </source>
</evidence>
<dbReference type="GO" id="GO:0005737">
    <property type="term" value="C:cytoplasm"/>
    <property type="evidence" value="ECO:0007669"/>
    <property type="project" value="TreeGrafter"/>
</dbReference>
<keyword evidence="15" id="KW-1185">Reference proteome</keyword>
<feature type="compositionally biased region" description="Basic and acidic residues" evidence="13">
    <location>
        <begin position="273"/>
        <end position="285"/>
    </location>
</feature>
<dbReference type="GO" id="GO:0003723">
    <property type="term" value="F:RNA binding"/>
    <property type="evidence" value="ECO:0007669"/>
    <property type="project" value="UniProtKB-KW"/>
</dbReference>
<dbReference type="GO" id="GO:0001510">
    <property type="term" value="P:RNA methylation"/>
    <property type="evidence" value="ECO:0007669"/>
    <property type="project" value="InterPro"/>
</dbReference>
<feature type="compositionally biased region" description="Acidic residues" evidence="13">
    <location>
        <begin position="251"/>
        <end position="264"/>
    </location>
</feature>
<evidence type="ECO:0000256" key="10">
    <source>
        <dbReference type="ARBA" id="ARBA00023158"/>
    </source>
</evidence>
<keyword evidence="7" id="KW-0479">Metal-binding</keyword>
<dbReference type="Proteomes" id="UP001342314">
    <property type="component" value="Unassembled WGS sequence"/>
</dbReference>
<evidence type="ECO:0000256" key="1">
    <source>
        <dbReference type="ARBA" id="ARBA00001946"/>
    </source>
</evidence>
<organism evidence="14 15">
    <name type="scientific">Rhodotorula paludigena</name>
    <dbReference type="NCBI Taxonomy" id="86838"/>
    <lineage>
        <taxon>Eukaryota</taxon>
        <taxon>Fungi</taxon>
        <taxon>Dikarya</taxon>
        <taxon>Basidiomycota</taxon>
        <taxon>Pucciniomycotina</taxon>
        <taxon>Microbotryomycetes</taxon>
        <taxon>Sporidiobolales</taxon>
        <taxon>Sporidiobolaceae</taxon>
        <taxon>Rhodotorula</taxon>
    </lineage>
</organism>
<evidence type="ECO:0000256" key="5">
    <source>
        <dbReference type="ARBA" id="ARBA00022679"/>
    </source>
</evidence>
<evidence type="ECO:0000256" key="4">
    <source>
        <dbReference type="ARBA" id="ARBA00022603"/>
    </source>
</evidence>
<dbReference type="PANTHER" id="PTHR21404">
    <property type="entry name" value="HEN1"/>
    <property type="match status" value="1"/>
</dbReference>
<dbReference type="GO" id="GO:0046872">
    <property type="term" value="F:metal ion binding"/>
    <property type="evidence" value="ECO:0007669"/>
    <property type="project" value="UniProtKB-KW"/>
</dbReference>
<evidence type="ECO:0000256" key="13">
    <source>
        <dbReference type="SAM" id="MobiDB-lite"/>
    </source>
</evidence>
<gene>
    <name evidence="14" type="ORF">Rhopal_007289-T1</name>
</gene>
<feature type="compositionally biased region" description="Basic and acidic residues" evidence="13">
    <location>
        <begin position="603"/>
        <end position="614"/>
    </location>
</feature>
<comment type="catalytic activity">
    <reaction evidence="12">
        <text>small RNA 3'-end nucleotide + S-adenosyl-L-methionine = small RNA 3'-end 2'-O-methylnucleotide + S-adenosyl-L-homocysteine + H(+)</text>
        <dbReference type="Rhea" id="RHEA:37887"/>
        <dbReference type="Rhea" id="RHEA-COMP:10415"/>
        <dbReference type="Rhea" id="RHEA-COMP:10416"/>
        <dbReference type="ChEBI" id="CHEBI:15378"/>
        <dbReference type="ChEBI" id="CHEBI:57856"/>
        <dbReference type="ChEBI" id="CHEBI:59789"/>
        <dbReference type="ChEBI" id="CHEBI:74896"/>
        <dbReference type="ChEBI" id="CHEBI:74898"/>
        <dbReference type="EC" id="2.1.1.386"/>
    </reaction>
</comment>
<accession>A0AAV5GXM3</accession>
<keyword evidence="9" id="KW-0694">RNA-binding</keyword>
<keyword evidence="6" id="KW-0949">S-adenosyl-L-methionine</keyword>
<evidence type="ECO:0000313" key="14">
    <source>
        <dbReference type="EMBL" id="GJN94215.1"/>
    </source>
</evidence>
<evidence type="ECO:0000256" key="9">
    <source>
        <dbReference type="ARBA" id="ARBA00022884"/>
    </source>
</evidence>
<protein>
    <recommendedName>
        <fullName evidence="3">Small RNA 2'-O-methyltransferase</fullName>
        <ecNumber evidence="11">2.1.1.386</ecNumber>
    </recommendedName>
</protein>
<name>A0AAV5GXM3_9BASI</name>
<evidence type="ECO:0000313" key="15">
    <source>
        <dbReference type="Proteomes" id="UP001342314"/>
    </source>
</evidence>
<keyword evidence="10" id="KW-0943">RNA-mediated gene silencing</keyword>
<proteinExistence type="inferred from homology"/>
<feature type="region of interest" description="Disordered" evidence="13">
    <location>
        <begin position="1"/>
        <end position="21"/>
    </location>
</feature>
<dbReference type="GO" id="GO:0090486">
    <property type="term" value="F:small RNA 2'-O-methyltransferase activity"/>
    <property type="evidence" value="ECO:0007669"/>
    <property type="project" value="UniProtKB-EC"/>
</dbReference>
<dbReference type="GO" id="GO:0005634">
    <property type="term" value="C:nucleus"/>
    <property type="evidence" value="ECO:0007669"/>
    <property type="project" value="TreeGrafter"/>
</dbReference>
<dbReference type="Gene3D" id="3.40.50.150">
    <property type="entry name" value="Vaccinia Virus protein VP39"/>
    <property type="match status" value="1"/>
</dbReference>
<dbReference type="PANTHER" id="PTHR21404:SF3">
    <property type="entry name" value="SMALL RNA 2'-O-METHYLTRANSFERASE"/>
    <property type="match status" value="1"/>
</dbReference>
<evidence type="ECO:0000256" key="6">
    <source>
        <dbReference type="ARBA" id="ARBA00022691"/>
    </source>
</evidence>
<comment type="caution">
    <text evidence="14">The sequence shown here is derived from an EMBL/GenBank/DDBJ whole genome shotgun (WGS) entry which is preliminary data.</text>
</comment>
<keyword evidence="4" id="KW-0489">Methyltransferase</keyword>
<evidence type="ECO:0000256" key="3">
    <source>
        <dbReference type="ARBA" id="ARBA00021330"/>
    </source>
</evidence>
<dbReference type="InterPro" id="IPR026610">
    <property type="entry name" value="Hen1"/>
</dbReference>
<evidence type="ECO:0000256" key="2">
    <source>
        <dbReference type="ARBA" id="ARBA00009026"/>
    </source>
</evidence>